<accession>A0A4Q2SD06</accession>
<dbReference type="PANTHER" id="PTHR36933">
    <property type="entry name" value="SLL0788 PROTEIN"/>
    <property type="match status" value="1"/>
</dbReference>
<dbReference type="Proteomes" id="UP000293291">
    <property type="component" value="Unassembled WGS sequence"/>
</dbReference>
<dbReference type="InterPro" id="IPR012347">
    <property type="entry name" value="Ferritin-like"/>
</dbReference>
<organism evidence="2 3">
    <name type="scientific">Nocardioides ganghwensis</name>
    <dbReference type="NCBI Taxonomy" id="252230"/>
    <lineage>
        <taxon>Bacteria</taxon>
        <taxon>Bacillati</taxon>
        <taxon>Actinomycetota</taxon>
        <taxon>Actinomycetes</taxon>
        <taxon>Propionibacteriales</taxon>
        <taxon>Nocardioidaceae</taxon>
        <taxon>Nocardioides</taxon>
    </lineage>
</organism>
<dbReference type="Pfam" id="PF03713">
    <property type="entry name" value="DUF305"/>
    <property type="match status" value="1"/>
</dbReference>
<protein>
    <submittedName>
        <fullName evidence="2">DUF305 domain-containing protein</fullName>
    </submittedName>
</protein>
<reference evidence="2 3" key="1">
    <citation type="submission" date="2019-01" db="EMBL/GenBank/DDBJ databases">
        <title>Novel species of Nocardioides.</title>
        <authorList>
            <person name="Liu Q."/>
            <person name="Xin Y.-H."/>
        </authorList>
    </citation>
    <scope>NUCLEOTIDE SEQUENCE [LARGE SCALE GENOMIC DNA]</scope>
    <source>
        <strain evidence="2 3">CGMCC 4.6875</strain>
    </source>
</reference>
<evidence type="ECO:0000313" key="2">
    <source>
        <dbReference type="EMBL" id="RYC02873.1"/>
    </source>
</evidence>
<dbReference type="OrthoDB" id="26872at2"/>
<name>A0A4Q2SD06_9ACTN</name>
<dbReference type="Gene3D" id="1.20.1260.10">
    <property type="match status" value="1"/>
</dbReference>
<comment type="caution">
    <text evidence="2">The sequence shown here is derived from an EMBL/GenBank/DDBJ whole genome shotgun (WGS) entry which is preliminary data.</text>
</comment>
<sequence>MLVGLVGCTSEAEPEDAAAPVVQLGAPGESGTTLSPEEAESVDEPAYTDADVAFVQGMIPHHQQALEMTALVEARAADPDLSAMAERIEVTQVAEIEQLEGWLTGRGESVSGMHAGHSDGEHGMPGMLTPQEMARLERASGPRFDRLFLQGMIRHHEGAVVMVESLLTEGEGGQESEVFQLASHIGTDQQVEIAAMRRKLAELAG</sequence>
<dbReference type="PANTHER" id="PTHR36933:SF1">
    <property type="entry name" value="SLL0788 PROTEIN"/>
    <property type="match status" value="1"/>
</dbReference>
<dbReference type="InterPro" id="IPR005183">
    <property type="entry name" value="DUF305_CopM-like"/>
</dbReference>
<gene>
    <name evidence="2" type="ORF">EUA07_08205</name>
</gene>
<keyword evidence="3" id="KW-1185">Reference proteome</keyword>
<evidence type="ECO:0000313" key="3">
    <source>
        <dbReference type="Proteomes" id="UP000293291"/>
    </source>
</evidence>
<dbReference type="AlphaFoldDB" id="A0A4Q2SD06"/>
<dbReference type="EMBL" id="SDWU01000008">
    <property type="protein sequence ID" value="RYC02873.1"/>
    <property type="molecule type" value="Genomic_DNA"/>
</dbReference>
<evidence type="ECO:0000259" key="1">
    <source>
        <dbReference type="Pfam" id="PF03713"/>
    </source>
</evidence>
<feature type="domain" description="DUF305" evidence="1">
    <location>
        <begin position="51"/>
        <end position="198"/>
    </location>
</feature>
<proteinExistence type="predicted"/>